<dbReference type="Proteomes" id="UP000294927">
    <property type="component" value="Unassembled WGS sequence"/>
</dbReference>
<dbReference type="PANTHER" id="PTHR43433">
    <property type="entry name" value="HYDROLASE, ALPHA/BETA FOLD FAMILY PROTEIN"/>
    <property type="match status" value="1"/>
</dbReference>
<protein>
    <submittedName>
        <fullName evidence="2">Pimeloyl-ACP methyl ester carboxylesterase</fullName>
    </submittedName>
</protein>
<comment type="caution">
    <text evidence="2">The sequence shown here is derived from an EMBL/GenBank/DDBJ whole genome shotgun (WGS) entry which is preliminary data.</text>
</comment>
<dbReference type="InterPro" id="IPR050471">
    <property type="entry name" value="AB_hydrolase"/>
</dbReference>
<dbReference type="OrthoDB" id="3210164at2"/>
<dbReference type="AlphaFoldDB" id="A0A4R7VAS7"/>
<reference evidence="2 3" key="1">
    <citation type="submission" date="2019-03" db="EMBL/GenBank/DDBJ databases">
        <title>Genomic Encyclopedia of Archaeal and Bacterial Type Strains, Phase II (KMG-II): from individual species to whole genera.</title>
        <authorList>
            <person name="Goeker M."/>
        </authorList>
    </citation>
    <scope>NUCLEOTIDE SEQUENCE [LARGE SCALE GENOMIC DNA]</scope>
    <source>
        <strain evidence="2 3">DSM 45499</strain>
    </source>
</reference>
<dbReference type="GO" id="GO:0004806">
    <property type="term" value="F:triacylglycerol lipase activity"/>
    <property type="evidence" value="ECO:0007669"/>
    <property type="project" value="TreeGrafter"/>
</dbReference>
<name>A0A4R7VAS7_9PSEU</name>
<dbReference type="InterPro" id="IPR000073">
    <property type="entry name" value="AB_hydrolase_1"/>
</dbReference>
<dbReference type="GO" id="GO:0046503">
    <property type="term" value="P:glycerolipid catabolic process"/>
    <property type="evidence" value="ECO:0007669"/>
    <property type="project" value="TreeGrafter"/>
</dbReference>
<dbReference type="Gene3D" id="3.40.50.1820">
    <property type="entry name" value="alpha/beta hydrolase"/>
    <property type="match status" value="1"/>
</dbReference>
<gene>
    <name evidence="2" type="ORF">CLV71_1115</name>
</gene>
<proteinExistence type="predicted"/>
<dbReference type="EMBL" id="SOCP01000011">
    <property type="protein sequence ID" value="TDV46047.1"/>
    <property type="molecule type" value="Genomic_DNA"/>
</dbReference>
<dbReference type="SUPFAM" id="SSF53474">
    <property type="entry name" value="alpha/beta-Hydrolases"/>
    <property type="match status" value="1"/>
</dbReference>
<keyword evidence="3" id="KW-1185">Reference proteome</keyword>
<dbReference type="Pfam" id="PF12697">
    <property type="entry name" value="Abhydrolase_6"/>
    <property type="match status" value="1"/>
</dbReference>
<evidence type="ECO:0000313" key="2">
    <source>
        <dbReference type="EMBL" id="TDV46047.1"/>
    </source>
</evidence>
<sequence length="295" mass="31909">MTQTGTIRTDGATLYYERRGTGPALLMISGGGGDAGYYSGVADSLADEYTVLTYDRRGNSRSRVDDPTRPMVMAEQSADALAVLSHNEAATALVFGGSGGALITLDLAARHGAVLEGAIVHEPPVFAHLSAATLDIFAEIRRIADREGPWPAYARFITTIDHEDSPALIRNPVGRRMVATLMRVGSKVAAHGPGGLRDVARFMGNGEYLVTNELDPFMAFEPDYEALRSAEFPIVPAVGEESRRYYPGQGAEEVAKRLDARVVEFPGHHAGYTEHPEEFAVTLRRTLATLREPAH</sequence>
<evidence type="ECO:0000259" key="1">
    <source>
        <dbReference type="Pfam" id="PF12697"/>
    </source>
</evidence>
<evidence type="ECO:0000313" key="3">
    <source>
        <dbReference type="Proteomes" id="UP000294927"/>
    </source>
</evidence>
<accession>A0A4R7VAS7</accession>
<dbReference type="RefSeq" id="WP_133905726.1">
    <property type="nucleotide sequence ID" value="NZ_SOCP01000011.1"/>
</dbReference>
<feature type="domain" description="AB hydrolase-1" evidence="1">
    <location>
        <begin position="25"/>
        <end position="280"/>
    </location>
</feature>
<dbReference type="InterPro" id="IPR029058">
    <property type="entry name" value="AB_hydrolase_fold"/>
</dbReference>
<dbReference type="PANTHER" id="PTHR43433:SF5">
    <property type="entry name" value="AB HYDROLASE-1 DOMAIN-CONTAINING PROTEIN"/>
    <property type="match status" value="1"/>
</dbReference>
<organism evidence="2 3">
    <name type="scientific">Actinophytocola oryzae</name>
    <dbReference type="NCBI Taxonomy" id="502181"/>
    <lineage>
        <taxon>Bacteria</taxon>
        <taxon>Bacillati</taxon>
        <taxon>Actinomycetota</taxon>
        <taxon>Actinomycetes</taxon>
        <taxon>Pseudonocardiales</taxon>
        <taxon>Pseudonocardiaceae</taxon>
    </lineage>
</organism>